<feature type="region of interest" description="Disordered" evidence="1">
    <location>
        <begin position="1"/>
        <end position="39"/>
    </location>
</feature>
<evidence type="ECO:0000256" key="1">
    <source>
        <dbReference type="SAM" id="MobiDB-lite"/>
    </source>
</evidence>
<dbReference type="Proteomes" id="UP001222027">
    <property type="component" value="Unassembled WGS sequence"/>
</dbReference>
<gene>
    <name evidence="2" type="ORF">OPV22_010160</name>
</gene>
<keyword evidence="3" id="KW-1185">Reference proteome</keyword>
<name>A0AAV8RHM1_ENSVE</name>
<evidence type="ECO:0008006" key="4">
    <source>
        <dbReference type="Google" id="ProtNLM"/>
    </source>
</evidence>
<evidence type="ECO:0000313" key="2">
    <source>
        <dbReference type="EMBL" id="KAJ8499608.1"/>
    </source>
</evidence>
<organism evidence="2 3">
    <name type="scientific">Ensete ventricosum</name>
    <name type="common">Abyssinian banana</name>
    <name type="synonym">Musa ensete</name>
    <dbReference type="NCBI Taxonomy" id="4639"/>
    <lineage>
        <taxon>Eukaryota</taxon>
        <taxon>Viridiplantae</taxon>
        <taxon>Streptophyta</taxon>
        <taxon>Embryophyta</taxon>
        <taxon>Tracheophyta</taxon>
        <taxon>Spermatophyta</taxon>
        <taxon>Magnoliopsida</taxon>
        <taxon>Liliopsida</taxon>
        <taxon>Zingiberales</taxon>
        <taxon>Musaceae</taxon>
        <taxon>Ensete</taxon>
    </lineage>
</organism>
<sequence>MTSALYPTGRKAGGGRGKEGPAGGDPAEPAVGRAGAGPMEREQFGNAKLGTAGGAATVTTEGIREGASDEFLAR</sequence>
<accession>A0AAV8RHM1</accession>
<reference evidence="2 3" key="1">
    <citation type="submission" date="2022-12" db="EMBL/GenBank/DDBJ databases">
        <title>Chromosome-scale assembly of the Ensete ventricosum genome.</title>
        <authorList>
            <person name="Dussert Y."/>
            <person name="Stocks J."/>
            <person name="Wendawek A."/>
            <person name="Woldeyes F."/>
            <person name="Nichols R.A."/>
            <person name="Borrell J.S."/>
        </authorList>
    </citation>
    <scope>NUCLEOTIDE SEQUENCE [LARGE SCALE GENOMIC DNA]</scope>
    <source>
        <strain evidence="3">cv. Maze</strain>
        <tissue evidence="2">Seeds</tissue>
    </source>
</reference>
<evidence type="ECO:0000313" key="3">
    <source>
        <dbReference type="Proteomes" id="UP001222027"/>
    </source>
</evidence>
<feature type="compositionally biased region" description="Gly residues" evidence="1">
    <location>
        <begin position="11"/>
        <end position="23"/>
    </location>
</feature>
<comment type="caution">
    <text evidence="2">The sequence shown here is derived from an EMBL/GenBank/DDBJ whole genome shotgun (WGS) entry which is preliminary data.</text>
</comment>
<dbReference type="EMBL" id="JAQQAF010000003">
    <property type="protein sequence ID" value="KAJ8499608.1"/>
    <property type="molecule type" value="Genomic_DNA"/>
</dbReference>
<protein>
    <recommendedName>
        <fullName evidence="4">SMP domain-containing protein</fullName>
    </recommendedName>
</protein>
<dbReference type="AlphaFoldDB" id="A0AAV8RHM1"/>
<proteinExistence type="predicted"/>